<keyword evidence="3" id="KW-0560">Oxidoreductase</keyword>
<dbReference type="InterPro" id="IPR013154">
    <property type="entry name" value="ADH-like_N"/>
</dbReference>
<dbReference type="STRING" id="1392250.A0A2I2G392"/>
<dbReference type="SUPFAM" id="SSF50129">
    <property type="entry name" value="GroES-like"/>
    <property type="match status" value="1"/>
</dbReference>
<proteinExistence type="inferred from homology"/>
<dbReference type="PANTHER" id="PTHR45348:SF5">
    <property type="entry name" value="OXIDOREDUCTASE, PUTATIVE (AFU_ORTHOLOGUE AFUA_8G01420)-RELATED"/>
    <property type="match status" value="1"/>
</dbReference>
<keyword evidence="2" id="KW-0547">Nucleotide-binding</keyword>
<gene>
    <name evidence="5" type="ORF">P170DRAFT_388852</name>
</gene>
<dbReference type="SUPFAM" id="SSF51735">
    <property type="entry name" value="NAD(P)-binding Rossmann-fold domains"/>
    <property type="match status" value="1"/>
</dbReference>
<evidence type="ECO:0000256" key="2">
    <source>
        <dbReference type="ARBA" id="ARBA00022741"/>
    </source>
</evidence>
<dbReference type="GO" id="GO:0000166">
    <property type="term" value="F:nucleotide binding"/>
    <property type="evidence" value="ECO:0007669"/>
    <property type="project" value="UniProtKB-KW"/>
</dbReference>
<organism evidence="5 6">
    <name type="scientific">Aspergillus steynii IBT 23096</name>
    <dbReference type="NCBI Taxonomy" id="1392250"/>
    <lineage>
        <taxon>Eukaryota</taxon>
        <taxon>Fungi</taxon>
        <taxon>Dikarya</taxon>
        <taxon>Ascomycota</taxon>
        <taxon>Pezizomycotina</taxon>
        <taxon>Eurotiomycetes</taxon>
        <taxon>Eurotiomycetidae</taxon>
        <taxon>Eurotiales</taxon>
        <taxon>Aspergillaceae</taxon>
        <taxon>Aspergillus</taxon>
        <taxon>Aspergillus subgen. Circumdati</taxon>
    </lineage>
</organism>
<feature type="domain" description="Enoyl reductase (ER)" evidence="4">
    <location>
        <begin position="9"/>
        <end position="345"/>
    </location>
</feature>
<keyword evidence="6" id="KW-1185">Reference proteome</keyword>
<reference evidence="5 6" key="1">
    <citation type="submission" date="2016-12" db="EMBL/GenBank/DDBJ databases">
        <title>The genomes of Aspergillus section Nigri reveals drivers in fungal speciation.</title>
        <authorList>
            <consortium name="DOE Joint Genome Institute"/>
            <person name="Vesth T.C."/>
            <person name="Nybo J."/>
            <person name="Theobald S."/>
            <person name="Brandl J."/>
            <person name="Frisvad J.C."/>
            <person name="Nielsen K.F."/>
            <person name="Lyhne E.K."/>
            <person name="Kogle M.E."/>
            <person name="Kuo A."/>
            <person name="Riley R."/>
            <person name="Clum A."/>
            <person name="Nolan M."/>
            <person name="Lipzen A."/>
            <person name="Salamov A."/>
            <person name="Henrissat B."/>
            <person name="Wiebenga A."/>
            <person name="De Vries R.P."/>
            <person name="Grigoriev I.V."/>
            <person name="Mortensen U.H."/>
            <person name="Andersen M.R."/>
            <person name="Baker S.E."/>
        </authorList>
    </citation>
    <scope>NUCLEOTIDE SEQUENCE [LARGE SCALE GENOMIC DNA]</scope>
    <source>
        <strain evidence="5 6">IBT 23096</strain>
    </source>
</reference>
<dbReference type="Gene3D" id="3.40.50.720">
    <property type="entry name" value="NAD(P)-binding Rossmann-like Domain"/>
    <property type="match status" value="1"/>
</dbReference>
<dbReference type="InterPro" id="IPR011032">
    <property type="entry name" value="GroES-like_sf"/>
</dbReference>
<dbReference type="OrthoDB" id="3233595at2759"/>
<dbReference type="CDD" id="cd08249">
    <property type="entry name" value="enoyl_reductase_like"/>
    <property type="match status" value="1"/>
</dbReference>
<dbReference type="InterPro" id="IPR047122">
    <property type="entry name" value="Trans-enoyl_RdTase-like"/>
</dbReference>
<evidence type="ECO:0000256" key="1">
    <source>
        <dbReference type="ARBA" id="ARBA00008072"/>
    </source>
</evidence>
<sequence>MKEIINLAGPTVNLIDSSIPEPNDDQVLIKVVVSGSNPKDWKCPDLAEIPDSFILKLYPHLSEGVNQGDDIAGVVEKVGKNVYEFKPGDRVGAFHEMIAPGGSYAEYALAYEHTTFHLPAKTSFEEAATIPLAGLTAVIALYHHLGLPFPWKPAQSTIPCVVYGGSTAVGAFAIKLLRRSNVHPIIAVAGKGAPYVEQLLDRSKGDTIIDYRGGSEQTIQGIRDALGGKELHHVLDTVVNEQTTQILKSVIAAGGNVNAVLAGDRDVSPGVATNTVVSGAHEVGGDNDCRELCYLFCRWFSRELQHGLKGERDAFSGHPYEVRPGGLQGVRDALQDLKDNKASAVKYVFRIAETPG</sequence>
<dbReference type="Gene3D" id="3.90.180.10">
    <property type="entry name" value="Medium-chain alcohol dehydrogenases, catalytic domain"/>
    <property type="match status" value="1"/>
</dbReference>
<dbReference type="GeneID" id="36553551"/>
<dbReference type="Pfam" id="PF08240">
    <property type="entry name" value="ADH_N"/>
    <property type="match status" value="1"/>
</dbReference>
<evidence type="ECO:0000259" key="4">
    <source>
        <dbReference type="SMART" id="SM00829"/>
    </source>
</evidence>
<dbReference type="Proteomes" id="UP000234275">
    <property type="component" value="Unassembled WGS sequence"/>
</dbReference>
<accession>A0A2I2G392</accession>
<dbReference type="EMBL" id="MSFO01000006">
    <property type="protein sequence ID" value="PLB47345.1"/>
    <property type="molecule type" value="Genomic_DNA"/>
</dbReference>
<evidence type="ECO:0000313" key="6">
    <source>
        <dbReference type="Proteomes" id="UP000234275"/>
    </source>
</evidence>
<feature type="non-terminal residue" evidence="5">
    <location>
        <position position="356"/>
    </location>
</feature>
<comment type="similarity">
    <text evidence="1">Belongs to the zinc-containing alcohol dehydrogenase family.</text>
</comment>
<dbReference type="GO" id="GO:0016651">
    <property type="term" value="F:oxidoreductase activity, acting on NAD(P)H"/>
    <property type="evidence" value="ECO:0007669"/>
    <property type="project" value="InterPro"/>
</dbReference>
<dbReference type="RefSeq" id="XP_024702647.1">
    <property type="nucleotide sequence ID" value="XM_024845852.1"/>
</dbReference>
<dbReference type="InterPro" id="IPR036291">
    <property type="entry name" value="NAD(P)-bd_dom_sf"/>
</dbReference>
<dbReference type="VEuPathDB" id="FungiDB:P170DRAFT_388852"/>
<dbReference type="SMART" id="SM00829">
    <property type="entry name" value="PKS_ER"/>
    <property type="match status" value="1"/>
</dbReference>
<name>A0A2I2G392_9EURO</name>
<dbReference type="PANTHER" id="PTHR45348">
    <property type="entry name" value="HYPOTHETICAL OXIDOREDUCTASE (EUROFUNG)"/>
    <property type="match status" value="1"/>
</dbReference>
<evidence type="ECO:0000256" key="3">
    <source>
        <dbReference type="ARBA" id="ARBA00023002"/>
    </source>
</evidence>
<protein>
    <submittedName>
        <fullName evidence="5">Quinone oxidoreductase</fullName>
    </submittedName>
</protein>
<evidence type="ECO:0000313" key="5">
    <source>
        <dbReference type="EMBL" id="PLB47345.1"/>
    </source>
</evidence>
<comment type="caution">
    <text evidence="5">The sequence shown here is derived from an EMBL/GenBank/DDBJ whole genome shotgun (WGS) entry which is preliminary data.</text>
</comment>
<dbReference type="AlphaFoldDB" id="A0A2I2G392"/>
<dbReference type="InterPro" id="IPR020843">
    <property type="entry name" value="ER"/>
</dbReference>